<proteinExistence type="predicted"/>
<protein>
    <submittedName>
        <fullName evidence="1">Uncharacterized protein</fullName>
    </submittedName>
</protein>
<evidence type="ECO:0000313" key="1">
    <source>
        <dbReference type="EMBL" id="AYV77275.1"/>
    </source>
</evidence>
<reference evidence="1" key="1">
    <citation type="submission" date="2018-10" db="EMBL/GenBank/DDBJ databases">
        <title>Hidden diversity of soil giant viruses.</title>
        <authorList>
            <person name="Schulz F."/>
            <person name="Alteio L."/>
            <person name="Goudeau D."/>
            <person name="Ryan E.M."/>
            <person name="Malmstrom R.R."/>
            <person name="Blanchard J."/>
            <person name="Woyke T."/>
        </authorList>
    </citation>
    <scope>NUCLEOTIDE SEQUENCE</scope>
    <source>
        <strain evidence="1">BAV1</strain>
    </source>
</reference>
<gene>
    <name evidence="1" type="ORF">Barrevirus27_2</name>
</gene>
<sequence>MSQMIDSDNIRKIKPKCNPLDQQGPVILPFYPSINDKPCTLCHGLKRLFGGAPCPKCTDNSKERRPTDIIPVIPL</sequence>
<organism evidence="1">
    <name type="scientific">Barrevirus sp</name>
    <dbReference type="NCBI Taxonomy" id="2487763"/>
    <lineage>
        <taxon>Viruses</taxon>
        <taxon>Varidnaviria</taxon>
        <taxon>Bamfordvirae</taxon>
        <taxon>Nucleocytoviricota</taxon>
        <taxon>Megaviricetes</taxon>
        <taxon>Imitervirales</taxon>
        <taxon>Mimiviridae</taxon>
        <taxon>Klosneuvirinae</taxon>
    </lineage>
</organism>
<accession>A0A3G4ZQX3</accession>
<dbReference type="EMBL" id="MK072024">
    <property type="protein sequence ID" value="AYV77275.1"/>
    <property type="molecule type" value="Genomic_DNA"/>
</dbReference>
<name>A0A3G4ZQX3_9VIRU</name>